<reference evidence="2" key="1">
    <citation type="journal article" date="2020" name="Nat. Commun.">
        <title>Genome sequence of the cluster root forming white lupin.</title>
        <authorList>
            <person name="Hufnagel B."/>
            <person name="Marques A."/>
            <person name="Soriano A."/>
            <person name="Marques L."/>
            <person name="Divol F."/>
            <person name="Doumas P."/>
            <person name="Sallet E."/>
            <person name="Mancinotti D."/>
            <person name="Carrere S."/>
            <person name="Marande W."/>
            <person name="Arribat S."/>
            <person name="Keller J."/>
            <person name="Huneau C."/>
            <person name="Blein T."/>
            <person name="Aime D."/>
            <person name="Laguerre M."/>
            <person name="Taylor J."/>
            <person name="Schubert V."/>
            <person name="Nelson M."/>
            <person name="Geu-Flores F."/>
            <person name="Crespi M."/>
            <person name="Gallardo-Guerrero K."/>
            <person name="Delaux P.-M."/>
            <person name="Salse J."/>
            <person name="Berges H."/>
            <person name="Guyot R."/>
            <person name="Gouzy J."/>
            <person name="Peret B."/>
        </authorList>
    </citation>
    <scope>NUCLEOTIDE SEQUENCE [LARGE SCALE GENOMIC DNA]</scope>
    <source>
        <strain evidence="2">cv. Amiga</strain>
    </source>
</reference>
<gene>
    <name evidence="1" type="ORF">Lalb_Chr05g0227531</name>
</gene>
<organism evidence="1 2">
    <name type="scientific">Lupinus albus</name>
    <name type="common">White lupine</name>
    <name type="synonym">Lupinus termis</name>
    <dbReference type="NCBI Taxonomy" id="3870"/>
    <lineage>
        <taxon>Eukaryota</taxon>
        <taxon>Viridiplantae</taxon>
        <taxon>Streptophyta</taxon>
        <taxon>Embryophyta</taxon>
        <taxon>Tracheophyta</taxon>
        <taxon>Spermatophyta</taxon>
        <taxon>Magnoliopsida</taxon>
        <taxon>eudicotyledons</taxon>
        <taxon>Gunneridae</taxon>
        <taxon>Pentapetalae</taxon>
        <taxon>rosids</taxon>
        <taxon>fabids</taxon>
        <taxon>Fabales</taxon>
        <taxon>Fabaceae</taxon>
        <taxon>Papilionoideae</taxon>
        <taxon>50 kb inversion clade</taxon>
        <taxon>genistoids sensu lato</taxon>
        <taxon>core genistoids</taxon>
        <taxon>Genisteae</taxon>
        <taxon>Lupinus</taxon>
    </lineage>
</organism>
<comment type="caution">
    <text evidence="1">The sequence shown here is derived from an EMBL/GenBank/DDBJ whole genome shotgun (WGS) entry which is preliminary data.</text>
</comment>
<sequence length="88" mass="10557">MFLFKEVEHYDFAVLENCCICYHIYDETRKKFTKEKEVTGEDNFKNYLKSSEVISRSNYLDSTFLMLYAENKAKVIYTEESNILCFSF</sequence>
<accession>A0A6A4QIX6</accession>
<dbReference type="AlphaFoldDB" id="A0A6A4QIX6"/>
<protein>
    <submittedName>
        <fullName evidence="1">Uncharacterized protein</fullName>
    </submittedName>
</protein>
<dbReference type="EMBL" id="WOCE01000005">
    <property type="protein sequence ID" value="KAE9614395.1"/>
    <property type="molecule type" value="Genomic_DNA"/>
</dbReference>
<keyword evidence="2" id="KW-1185">Reference proteome</keyword>
<evidence type="ECO:0000313" key="1">
    <source>
        <dbReference type="EMBL" id="KAE9614395.1"/>
    </source>
</evidence>
<dbReference type="Proteomes" id="UP000447434">
    <property type="component" value="Chromosome 5"/>
</dbReference>
<name>A0A6A4QIX6_LUPAL</name>
<evidence type="ECO:0000313" key="2">
    <source>
        <dbReference type="Proteomes" id="UP000447434"/>
    </source>
</evidence>
<proteinExistence type="predicted"/>